<feature type="domain" description="Thioredoxin-like fold" evidence="1">
    <location>
        <begin position="83"/>
        <end position="165"/>
    </location>
</feature>
<name>A0A0C1GZL9_9NEIS</name>
<protein>
    <submittedName>
        <fullName evidence="2">Thioredoxin</fullName>
    </submittedName>
</protein>
<dbReference type="SUPFAM" id="SSF52833">
    <property type="entry name" value="Thioredoxin-like"/>
    <property type="match status" value="1"/>
</dbReference>
<dbReference type="CDD" id="cd03011">
    <property type="entry name" value="TlpA_like_ScsD_MtbDsbE"/>
    <property type="match status" value="1"/>
</dbReference>
<dbReference type="AlphaFoldDB" id="A0A0C1GZL9"/>
<dbReference type="Proteomes" id="UP000031390">
    <property type="component" value="Unassembled WGS sequence"/>
</dbReference>
<organism evidence="2 3">
    <name type="scientific">Morococcus cerebrosus</name>
    <dbReference type="NCBI Taxonomy" id="1056807"/>
    <lineage>
        <taxon>Bacteria</taxon>
        <taxon>Pseudomonadati</taxon>
        <taxon>Pseudomonadota</taxon>
        <taxon>Betaproteobacteria</taxon>
        <taxon>Neisseriales</taxon>
        <taxon>Neisseriaceae</taxon>
        <taxon>Morococcus</taxon>
    </lineage>
</organism>
<comment type="caution">
    <text evidence="2">The sequence shown here is derived from an EMBL/GenBank/DDBJ whole genome shotgun (WGS) entry which is preliminary data.</text>
</comment>
<dbReference type="InterPro" id="IPR036249">
    <property type="entry name" value="Thioredoxin-like_sf"/>
</dbReference>
<dbReference type="InterPro" id="IPR050553">
    <property type="entry name" value="Thioredoxin_ResA/DsbE_sf"/>
</dbReference>
<proteinExistence type="predicted"/>
<dbReference type="PANTHER" id="PTHR42852:SF17">
    <property type="entry name" value="THIOREDOXIN-LIKE PROTEIN HI_1115"/>
    <property type="match status" value="1"/>
</dbReference>
<dbReference type="EMBL" id="JUFZ01000059">
    <property type="protein sequence ID" value="KIC07267.1"/>
    <property type="molecule type" value="Genomic_DNA"/>
</dbReference>
<accession>A0A0C1GZL9</accession>
<dbReference type="Gene3D" id="3.40.30.10">
    <property type="entry name" value="Glutaredoxin"/>
    <property type="match status" value="1"/>
</dbReference>
<evidence type="ECO:0000313" key="2">
    <source>
        <dbReference type="EMBL" id="KIC07267.1"/>
    </source>
</evidence>
<sequence length="192" mass="21690">MKYCIKTKYHPLFSSTHPSKMKRLPSRIKSLSLSFLQAVVIFAVLSAAADWWRKPEPPVQMSSEPLHLLSGETLTPALLSTNRTAVLYVWGDWCHICAYTSPTISRLAEDGIPVVGIALHSGADEHIRTYMSEKHLDFPTVNDNDGRLAQKWKVSVTPSIILIKNGKMVHFTSGINTYWGLRTRIFISDLFY</sequence>
<dbReference type="PATRIC" id="fig|1056807.3.peg.1377"/>
<evidence type="ECO:0000313" key="3">
    <source>
        <dbReference type="Proteomes" id="UP000031390"/>
    </source>
</evidence>
<gene>
    <name evidence="2" type="ORF">MCC93_14310</name>
</gene>
<reference evidence="2 3" key="1">
    <citation type="submission" date="2014-12" db="EMBL/GenBank/DDBJ databases">
        <title>Genome sequence of Morococcus cerebrosus.</title>
        <authorList>
            <person name="Shin S.-K."/>
            <person name="Yi H."/>
        </authorList>
    </citation>
    <scope>NUCLEOTIDE SEQUENCE [LARGE SCALE GENOMIC DNA]</scope>
    <source>
        <strain evidence="2 3">CIP 81.93</strain>
    </source>
</reference>
<evidence type="ECO:0000259" key="1">
    <source>
        <dbReference type="Pfam" id="PF13905"/>
    </source>
</evidence>
<dbReference type="Pfam" id="PF13905">
    <property type="entry name" value="Thioredoxin_8"/>
    <property type="match status" value="1"/>
</dbReference>
<dbReference type="PANTHER" id="PTHR42852">
    <property type="entry name" value="THIOL:DISULFIDE INTERCHANGE PROTEIN DSBE"/>
    <property type="match status" value="1"/>
</dbReference>
<dbReference type="InterPro" id="IPR012336">
    <property type="entry name" value="Thioredoxin-like_fold"/>
</dbReference>